<accession>M7TAF1</accession>
<feature type="domain" description="HTH CENPB-type" evidence="4">
    <location>
        <begin position="51"/>
        <end position="121"/>
    </location>
</feature>
<dbReference type="InterPro" id="IPR007889">
    <property type="entry name" value="HTH_Psq"/>
</dbReference>
<dbReference type="eggNOG" id="KOG3105">
    <property type="taxonomic scope" value="Eukaryota"/>
</dbReference>
<name>M7TAF1_EUTLA</name>
<dbReference type="EMBL" id="KB706578">
    <property type="protein sequence ID" value="EMR66856.1"/>
    <property type="molecule type" value="Genomic_DNA"/>
</dbReference>
<keyword evidence="6" id="KW-1185">Reference proteome</keyword>
<evidence type="ECO:0000256" key="1">
    <source>
        <dbReference type="ARBA" id="ARBA00004123"/>
    </source>
</evidence>
<keyword evidence="3" id="KW-0539">Nucleus</keyword>
<comment type="subcellular location">
    <subcellularLocation>
        <location evidence="1">Nucleus</location>
    </subcellularLocation>
</comment>
<dbReference type="HOGENOM" id="CLU_013929_14_0_1"/>
<evidence type="ECO:0000313" key="6">
    <source>
        <dbReference type="Proteomes" id="UP000012174"/>
    </source>
</evidence>
<evidence type="ECO:0000256" key="2">
    <source>
        <dbReference type="ARBA" id="ARBA00023125"/>
    </source>
</evidence>
<dbReference type="Proteomes" id="UP000012174">
    <property type="component" value="Unassembled WGS sequence"/>
</dbReference>
<evidence type="ECO:0000313" key="5">
    <source>
        <dbReference type="EMBL" id="EMR66856.1"/>
    </source>
</evidence>
<dbReference type="Pfam" id="PF05225">
    <property type="entry name" value="HTH_psq"/>
    <property type="match status" value="1"/>
</dbReference>
<evidence type="ECO:0000259" key="4">
    <source>
        <dbReference type="PROSITE" id="PS51253"/>
    </source>
</evidence>
<proteinExistence type="predicted"/>
<dbReference type="Gene3D" id="1.10.10.60">
    <property type="entry name" value="Homeodomain-like"/>
    <property type="match status" value="1"/>
</dbReference>
<protein>
    <submittedName>
        <fullName evidence="5">Putative transposase protein</fullName>
    </submittedName>
</protein>
<gene>
    <name evidence="5" type="ORF">UCREL1_6145</name>
</gene>
<dbReference type="InterPro" id="IPR006600">
    <property type="entry name" value="HTH_CenpB_DNA-bd_dom"/>
</dbReference>
<dbReference type="InterPro" id="IPR009057">
    <property type="entry name" value="Homeodomain-like_sf"/>
</dbReference>
<reference evidence="6" key="1">
    <citation type="journal article" date="2013" name="Genome Announc.">
        <title>Draft genome sequence of the grapevine dieback fungus Eutypa lata UCR-EL1.</title>
        <authorList>
            <person name="Blanco-Ulate B."/>
            <person name="Rolshausen P.E."/>
            <person name="Cantu D."/>
        </authorList>
    </citation>
    <scope>NUCLEOTIDE SEQUENCE [LARGE SCALE GENOMIC DNA]</scope>
    <source>
        <strain evidence="6">UCR-EL1</strain>
    </source>
</reference>
<sequence>MDHVDQETRIQQAIQALSSGAITSERLAARTFSVPRSTLRGRKGGKETRSHAHISLQRLSADEEDALVRACSQLNAWGWPLRSNTLENLAFKFLKDKGDTRKLGANWYKNFIARNPEITLKRARAISDYRRDDSNFQIVTEWFDLFKTTVSKYDIAEGDIYNMDNKGIMKQVKDNTKVIVSREDPQVSNKQPGDDNEWASIIECIGINGYILPPYIIFEGEHILHEWADERIDRMTCVAISPTGWANAELNLTWLKHFDTYTKPQLRGRYRLLVLDGNSIPISYEFLDYCMQNDIIALCLPPNGTRVLQPLDVGVFGPLAEAYEMTSRLGPRNRDNVQFMLCYQEARNTISSNIPGAWRDAGLSPFNPARILTQYRPKTTPYASFTNENGVRIDVEVGSDLGERINQIVAEVLDVCLSPCPCGYIPLM</sequence>
<dbReference type="SUPFAM" id="SSF46689">
    <property type="entry name" value="Homeodomain-like"/>
    <property type="match status" value="1"/>
</dbReference>
<dbReference type="KEGG" id="ela:UCREL1_6145"/>
<dbReference type="OrthoDB" id="5422709at2759"/>
<dbReference type="PANTHER" id="PTHR19303">
    <property type="entry name" value="TRANSPOSON"/>
    <property type="match status" value="1"/>
</dbReference>
<dbReference type="OMA" id="TIVECIC"/>
<dbReference type="InterPro" id="IPR004875">
    <property type="entry name" value="DDE_SF_endonuclease_dom"/>
</dbReference>
<dbReference type="GO" id="GO:0005634">
    <property type="term" value="C:nucleus"/>
    <property type="evidence" value="ECO:0007669"/>
    <property type="project" value="UniProtKB-SubCell"/>
</dbReference>
<evidence type="ECO:0000256" key="3">
    <source>
        <dbReference type="ARBA" id="ARBA00023242"/>
    </source>
</evidence>
<dbReference type="GO" id="GO:0003677">
    <property type="term" value="F:DNA binding"/>
    <property type="evidence" value="ECO:0007669"/>
    <property type="project" value="UniProtKB-KW"/>
</dbReference>
<dbReference type="PROSITE" id="PS51253">
    <property type="entry name" value="HTH_CENPB"/>
    <property type="match status" value="1"/>
</dbReference>
<keyword evidence="2" id="KW-0238">DNA-binding</keyword>
<dbReference type="PANTHER" id="PTHR19303:SF74">
    <property type="entry name" value="POGO TRANSPOSABLE ELEMENT WITH KRAB DOMAIN"/>
    <property type="match status" value="1"/>
</dbReference>
<dbReference type="AlphaFoldDB" id="M7TAF1"/>
<dbReference type="Pfam" id="PF03184">
    <property type="entry name" value="DDE_1"/>
    <property type="match status" value="1"/>
</dbReference>
<dbReference type="InterPro" id="IPR050863">
    <property type="entry name" value="CenT-Element_Derived"/>
</dbReference>
<organism evidence="5 6">
    <name type="scientific">Eutypa lata (strain UCR-EL1)</name>
    <name type="common">Grapevine dieback disease fungus</name>
    <name type="synonym">Eutypa armeniacae</name>
    <dbReference type="NCBI Taxonomy" id="1287681"/>
    <lineage>
        <taxon>Eukaryota</taxon>
        <taxon>Fungi</taxon>
        <taxon>Dikarya</taxon>
        <taxon>Ascomycota</taxon>
        <taxon>Pezizomycotina</taxon>
        <taxon>Sordariomycetes</taxon>
        <taxon>Xylariomycetidae</taxon>
        <taxon>Xylariales</taxon>
        <taxon>Diatrypaceae</taxon>
        <taxon>Eutypa</taxon>
    </lineage>
</organism>